<evidence type="ECO:0000313" key="3">
    <source>
        <dbReference type="Proteomes" id="UP000319375"/>
    </source>
</evidence>
<feature type="non-terminal residue" evidence="2">
    <location>
        <position position="83"/>
    </location>
</feature>
<dbReference type="AlphaFoldDB" id="A0A5C5RC15"/>
<dbReference type="InterPro" id="IPR009061">
    <property type="entry name" value="DNA-bd_dom_put_sf"/>
</dbReference>
<dbReference type="InterPro" id="IPR041657">
    <property type="entry name" value="HTH_17"/>
</dbReference>
<evidence type="ECO:0000313" key="2">
    <source>
        <dbReference type="EMBL" id="TWS19755.1"/>
    </source>
</evidence>
<gene>
    <name evidence="2" type="ORF">FK530_25540</name>
</gene>
<dbReference type="RefSeq" id="WP_146489543.1">
    <property type="nucleotide sequence ID" value="NZ_VIGX01000310.1"/>
</dbReference>
<dbReference type="NCBIfam" id="TIGR01764">
    <property type="entry name" value="excise"/>
    <property type="match status" value="1"/>
</dbReference>
<evidence type="ECO:0000259" key="1">
    <source>
        <dbReference type="Pfam" id="PF12728"/>
    </source>
</evidence>
<reference evidence="2 3" key="1">
    <citation type="submission" date="2019-06" db="EMBL/GenBank/DDBJ databases">
        <title>Tsukamurella conjunctivitidis sp. nov., Tsukamurella assacharolytica sp. nov. and Tsukamurella sputae sp. nov. isolated from patients with conjunctivitis, bacteraemia (lymphoma) and respiratory infection (sputum) in Hong Kong.</title>
        <authorList>
            <person name="Teng J.L.L."/>
            <person name="Lee H.H."/>
            <person name="Fong J.Y.H."/>
            <person name="Fok K.M.N."/>
            <person name="Lau S.K.P."/>
            <person name="Woo P.C.Y."/>
        </authorList>
    </citation>
    <scope>NUCLEOTIDE SEQUENCE [LARGE SCALE GENOMIC DNA]</scope>
    <source>
        <strain evidence="2 3">HKU72</strain>
    </source>
</reference>
<dbReference type="GO" id="GO:0003677">
    <property type="term" value="F:DNA binding"/>
    <property type="evidence" value="ECO:0007669"/>
    <property type="project" value="InterPro"/>
</dbReference>
<accession>A0A5C5RC15</accession>
<dbReference type="Proteomes" id="UP000319375">
    <property type="component" value="Unassembled WGS sequence"/>
</dbReference>
<comment type="caution">
    <text evidence="2">The sequence shown here is derived from an EMBL/GenBank/DDBJ whole genome shotgun (WGS) entry which is preliminary data.</text>
</comment>
<feature type="domain" description="Helix-turn-helix" evidence="1">
    <location>
        <begin position="25"/>
        <end position="72"/>
    </location>
</feature>
<organism evidence="2 3">
    <name type="scientific">Tsukamurella conjunctivitidis</name>
    <dbReference type="NCBI Taxonomy" id="2592068"/>
    <lineage>
        <taxon>Bacteria</taxon>
        <taxon>Bacillati</taxon>
        <taxon>Actinomycetota</taxon>
        <taxon>Actinomycetes</taxon>
        <taxon>Mycobacteriales</taxon>
        <taxon>Tsukamurellaceae</taxon>
        <taxon>Tsukamurella</taxon>
    </lineage>
</organism>
<protein>
    <submittedName>
        <fullName evidence="2">Helix-turn-helix domain-containing protein</fullName>
    </submittedName>
</protein>
<keyword evidence="3" id="KW-1185">Reference proteome</keyword>
<dbReference type="Pfam" id="PF12728">
    <property type="entry name" value="HTH_17"/>
    <property type="match status" value="1"/>
</dbReference>
<dbReference type="SUPFAM" id="SSF46955">
    <property type="entry name" value="Putative DNA-binding domain"/>
    <property type="match status" value="1"/>
</dbReference>
<dbReference type="OrthoDB" id="4871899at2"/>
<proteinExistence type="predicted"/>
<sequence>MRTMAEVSQVTDGLDKLFEGQGPTMTARDVTELLGITKQTVHTWLRDGVIPGYKVGATWFILTSELKETLRKGENAPRERASK</sequence>
<dbReference type="InterPro" id="IPR010093">
    <property type="entry name" value="SinI_DNA-bd"/>
</dbReference>
<dbReference type="EMBL" id="VIGX01000310">
    <property type="protein sequence ID" value="TWS19755.1"/>
    <property type="molecule type" value="Genomic_DNA"/>
</dbReference>
<name>A0A5C5RC15_9ACTN</name>